<name>A0A8X7NYA8_BRACI</name>
<dbReference type="Proteomes" id="UP000886595">
    <property type="component" value="Unassembled WGS sequence"/>
</dbReference>
<keyword evidence="3" id="KW-1185">Reference proteome</keyword>
<keyword evidence="1" id="KW-0472">Membrane</keyword>
<evidence type="ECO:0000313" key="3">
    <source>
        <dbReference type="Proteomes" id="UP000886595"/>
    </source>
</evidence>
<dbReference type="AlphaFoldDB" id="A0A8X7NYA8"/>
<comment type="caution">
    <text evidence="2">The sequence shown here is derived from an EMBL/GenBank/DDBJ whole genome shotgun (WGS) entry which is preliminary data.</text>
</comment>
<proteinExistence type="predicted"/>
<sequence length="127" mass="14568">MSTAILGLSETGKLQKIHDKWLSKSNCSNLNGSESDDDPEQLKLRSFWGLFLLCGIACFISLLIYFFKIVRDFCNDHKPEEEAAVPSPEVSRSKTLQTFLAYFDEKETESNRRLKRKRNDDLSLKSS</sequence>
<evidence type="ECO:0000313" key="2">
    <source>
        <dbReference type="EMBL" id="KAG2241070.1"/>
    </source>
</evidence>
<feature type="transmembrane region" description="Helical" evidence="1">
    <location>
        <begin position="47"/>
        <end position="67"/>
    </location>
</feature>
<reference evidence="2 3" key="1">
    <citation type="submission" date="2020-02" db="EMBL/GenBank/DDBJ databases">
        <authorList>
            <person name="Ma Q."/>
            <person name="Huang Y."/>
            <person name="Song X."/>
            <person name="Pei D."/>
        </authorList>
    </citation>
    <scope>NUCLEOTIDE SEQUENCE [LARGE SCALE GENOMIC DNA]</scope>
    <source>
        <strain evidence="2">Sxm20200214</strain>
        <tissue evidence="2">Leaf</tissue>
    </source>
</reference>
<dbReference type="PANTHER" id="PTHR18966">
    <property type="entry name" value="IONOTROPIC GLUTAMATE RECEPTOR"/>
    <property type="match status" value="1"/>
</dbReference>
<accession>A0A8X7NYA8</accession>
<dbReference type="EMBL" id="JAAMPC010001253">
    <property type="protein sequence ID" value="KAG2241070.1"/>
    <property type="molecule type" value="Genomic_DNA"/>
</dbReference>
<gene>
    <name evidence="2" type="ORF">Bca52824_090357</name>
</gene>
<evidence type="ECO:0000256" key="1">
    <source>
        <dbReference type="SAM" id="Phobius"/>
    </source>
</evidence>
<dbReference type="OrthoDB" id="5984008at2759"/>
<keyword evidence="1" id="KW-0812">Transmembrane</keyword>
<keyword evidence="1" id="KW-1133">Transmembrane helix</keyword>
<dbReference type="InterPro" id="IPR015683">
    <property type="entry name" value="Ionotropic_Glu_rcpt"/>
</dbReference>
<organism evidence="2 3">
    <name type="scientific">Brassica carinata</name>
    <name type="common">Ethiopian mustard</name>
    <name type="synonym">Abyssinian cabbage</name>
    <dbReference type="NCBI Taxonomy" id="52824"/>
    <lineage>
        <taxon>Eukaryota</taxon>
        <taxon>Viridiplantae</taxon>
        <taxon>Streptophyta</taxon>
        <taxon>Embryophyta</taxon>
        <taxon>Tracheophyta</taxon>
        <taxon>Spermatophyta</taxon>
        <taxon>Magnoliopsida</taxon>
        <taxon>eudicotyledons</taxon>
        <taxon>Gunneridae</taxon>
        <taxon>Pentapetalae</taxon>
        <taxon>rosids</taxon>
        <taxon>malvids</taxon>
        <taxon>Brassicales</taxon>
        <taxon>Brassicaceae</taxon>
        <taxon>Brassiceae</taxon>
        <taxon>Brassica</taxon>
    </lineage>
</organism>
<protein>
    <submittedName>
        <fullName evidence="2">Uncharacterized protein</fullName>
    </submittedName>
</protein>